<evidence type="ECO:0000256" key="5">
    <source>
        <dbReference type="PROSITE-ProRule" id="PRU00354"/>
    </source>
</evidence>
<dbReference type="KEGG" id="eha:Ethha_1612"/>
<dbReference type="HAMAP" id="MF_00198">
    <property type="entry name" value="Spermidine_synth"/>
    <property type="match status" value="1"/>
</dbReference>
<name>E6U8R2_ETHHY</name>
<evidence type="ECO:0000256" key="3">
    <source>
        <dbReference type="ARBA" id="ARBA00023115"/>
    </source>
</evidence>
<dbReference type="InterPro" id="IPR037163">
    <property type="entry name" value="Spermidine_synt_N_sf"/>
</dbReference>
<evidence type="ECO:0000256" key="1">
    <source>
        <dbReference type="ARBA" id="ARBA00007867"/>
    </source>
</evidence>
<protein>
    <recommendedName>
        <fullName evidence="4">Polyamine aminopropyltransferase</fullName>
    </recommendedName>
    <alternativeName>
        <fullName evidence="4">Putrescine aminopropyltransferase</fullName>
        <shortName evidence="4">PAPT</shortName>
    </alternativeName>
    <alternativeName>
        <fullName evidence="4">Spermidine synthase</fullName>
        <shortName evidence="4">SPDS</shortName>
        <shortName evidence="4">SPDSY</shortName>
        <ecNumber evidence="4">2.5.1.16</ecNumber>
    </alternativeName>
</protein>
<dbReference type="PROSITE" id="PS01330">
    <property type="entry name" value="PABS_1"/>
    <property type="match status" value="1"/>
</dbReference>
<dbReference type="InterPro" id="IPR035246">
    <property type="entry name" value="Spermidine_synt_N"/>
</dbReference>
<dbReference type="PANTHER" id="PTHR11558">
    <property type="entry name" value="SPERMIDINE/SPERMINE SYNTHASE"/>
    <property type="match status" value="1"/>
</dbReference>
<reference evidence="9 10" key="1">
    <citation type="submission" date="2010-12" db="EMBL/GenBank/DDBJ databases">
        <title>Complete sequence of Ethanoligenens harbinense YUAN-3.</title>
        <authorList>
            <person name="Lucas S."/>
            <person name="Copeland A."/>
            <person name="Lapidus A."/>
            <person name="Cheng J.-F."/>
            <person name="Bruce D."/>
            <person name="Goodwin L."/>
            <person name="Pitluck S."/>
            <person name="Chertkov O."/>
            <person name="Misra M."/>
            <person name="Detter J.C."/>
            <person name="Han C."/>
            <person name="Tapia R."/>
            <person name="Land M."/>
            <person name="Hauser L."/>
            <person name="Jeffries C."/>
            <person name="Kyrpides N."/>
            <person name="Ivanova N."/>
            <person name="Mikhailova N."/>
            <person name="Wang A."/>
            <person name="Mouttaki H."/>
            <person name="He Z."/>
            <person name="Zhou J."/>
            <person name="Hemme C.L."/>
            <person name="Woyke T."/>
        </authorList>
    </citation>
    <scope>NUCLEOTIDE SEQUENCE [LARGE SCALE GENOMIC DNA]</scope>
    <source>
        <strain evidence="10">DSM 18485 / JCM 12961 / CGMCC 1.5033 / YUAN-3</strain>
    </source>
</reference>
<dbReference type="HOGENOM" id="CLU_048199_0_0_9"/>
<feature type="active site" description="Proton acceptor" evidence="4 5">
    <location>
        <position position="158"/>
    </location>
</feature>
<sequence>MTDLWYSEYHAADVRFSIKVTRQLCSEQTPFQKIDFFESETFGTFFTIDGLVMATQKDEFAYHDMIAHVPFAVHPAVRRVLIIGGGDGGTAREVCRYPGVEHVDLVDIDERVVRLCQQYLPQTASVLDSDPRVHLHFEDGLQFVGRAEEGMYDLVLVDSTDPVGPGEGLFTHAFYQNCHRALTEDGILINQHESPYYPIYAHEMLRAHAKIRATFPIARVYEFHMPTYPSGHWLFGFASKRYDPVADFRPERWNALGLKTRYYNTDLHTAAFALPTYVKELLEHGA</sequence>
<feature type="domain" description="PABS" evidence="8">
    <location>
        <begin position="3"/>
        <end position="240"/>
    </location>
</feature>
<keyword evidence="3 4" id="KW-0620">Polyamine biosynthesis</keyword>
<keyword evidence="4 7" id="KW-0745">Spermidine biosynthesis</keyword>
<dbReference type="InterPro" id="IPR030373">
    <property type="entry name" value="PABS_CS"/>
</dbReference>
<evidence type="ECO:0000259" key="8">
    <source>
        <dbReference type="PROSITE" id="PS51006"/>
    </source>
</evidence>
<dbReference type="InterPro" id="IPR030374">
    <property type="entry name" value="PABS"/>
</dbReference>
<dbReference type="Pfam" id="PF17284">
    <property type="entry name" value="Spermine_synt_N"/>
    <property type="match status" value="1"/>
</dbReference>
<feature type="binding site" evidence="4">
    <location>
        <begin position="139"/>
        <end position="140"/>
    </location>
    <ligand>
        <name>S-methyl-5'-thioadenosine</name>
        <dbReference type="ChEBI" id="CHEBI:17509"/>
    </ligand>
</feature>
<dbReference type="EC" id="2.5.1.16" evidence="4"/>
<dbReference type="Gene3D" id="2.30.140.10">
    <property type="entry name" value="Spermidine synthase, tetramerisation domain"/>
    <property type="match status" value="1"/>
</dbReference>
<dbReference type="UniPathway" id="UPA00248">
    <property type="reaction ID" value="UER00314"/>
</dbReference>
<dbReference type="InterPro" id="IPR029063">
    <property type="entry name" value="SAM-dependent_MTases_sf"/>
</dbReference>
<dbReference type="Pfam" id="PF01564">
    <property type="entry name" value="Spermine_synth"/>
    <property type="match status" value="1"/>
</dbReference>
<dbReference type="PANTHER" id="PTHR11558:SF11">
    <property type="entry name" value="SPERMIDINE SYNTHASE"/>
    <property type="match status" value="1"/>
</dbReference>
<dbReference type="RefSeq" id="WP_013485502.1">
    <property type="nucleotide sequence ID" value="NC_014828.1"/>
</dbReference>
<evidence type="ECO:0000256" key="4">
    <source>
        <dbReference type="HAMAP-Rule" id="MF_00198"/>
    </source>
</evidence>
<comment type="function">
    <text evidence="4">Catalyzes the irreversible transfer of a propylamine group from the amino donor S-adenosylmethioninamine (decarboxy-AdoMet) to putrescine (1,4-diaminobutane) to yield spermidine.</text>
</comment>
<feature type="binding site" evidence="4">
    <location>
        <position position="165"/>
    </location>
    <ligand>
        <name>S-methyl-5'-thioadenosine</name>
        <dbReference type="ChEBI" id="CHEBI:17509"/>
    </ligand>
</feature>
<proteinExistence type="inferred from homology"/>
<feature type="binding site" evidence="4">
    <location>
        <position position="63"/>
    </location>
    <ligand>
        <name>spermidine</name>
        <dbReference type="ChEBI" id="CHEBI:57834"/>
    </ligand>
</feature>
<dbReference type="PROSITE" id="PS51006">
    <property type="entry name" value="PABS_2"/>
    <property type="match status" value="1"/>
</dbReference>
<keyword evidence="10" id="KW-1185">Reference proteome</keyword>
<dbReference type="STRING" id="663278.Ethha_1612"/>
<dbReference type="Gene3D" id="3.40.50.150">
    <property type="entry name" value="Vaccinia Virus protein VP39"/>
    <property type="match status" value="1"/>
</dbReference>
<dbReference type="CDD" id="cd02440">
    <property type="entry name" value="AdoMet_MTases"/>
    <property type="match status" value="1"/>
</dbReference>
<gene>
    <name evidence="4" type="primary">speE</name>
    <name evidence="9" type="ordered locus">Ethha_1612</name>
</gene>
<evidence type="ECO:0000313" key="9">
    <source>
        <dbReference type="EMBL" id="ADU27147.1"/>
    </source>
</evidence>
<comment type="pathway">
    <text evidence="4">Amine and polyamine biosynthesis; spermidine biosynthesis; spermidine from putrescine: step 1/1.</text>
</comment>
<dbReference type="eggNOG" id="COG0421">
    <property type="taxonomic scope" value="Bacteria"/>
</dbReference>
<dbReference type="Proteomes" id="UP000001551">
    <property type="component" value="Chromosome"/>
</dbReference>
<comment type="catalytic activity">
    <reaction evidence="4 7">
        <text>S-adenosyl 3-(methylsulfanyl)propylamine + putrescine = S-methyl-5'-thioadenosine + spermidine + H(+)</text>
        <dbReference type="Rhea" id="RHEA:12721"/>
        <dbReference type="ChEBI" id="CHEBI:15378"/>
        <dbReference type="ChEBI" id="CHEBI:17509"/>
        <dbReference type="ChEBI" id="CHEBI:57443"/>
        <dbReference type="ChEBI" id="CHEBI:57834"/>
        <dbReference type="ChEBI" id="CHEBI:326268"/>
        <dbReference type="EC" id="2.5.1.16"/>
    </reaction>
</comment>
<dbReference type="SUPFAM" id="SSF53335">
    <property type="entry name" value="S-adenosyl-L-methionine-dependent methyltransferases"/>
    <property type="match status" value="1"/>
</dbReference>
<dbReference type="NCBIfam" id="NF002010">
    <property type="entry name" value="PRK00811.1"/>
    <property type="match status" value="1"/>
</dbReference>
<feature type="binding site" evidence="4">
    <location>
        <position position="87"/>
    </location>
    <ligand>
        <name>spermidine</name>
        <dbReference type="ChEBI" id="CHEBI:57834"/>
    </ligand>
</feature>
<dbReference type="GO" id="GO:0005829">
    <property type="term" value="C:cytosol"/>
    <property type="evidence" value="ECO:0007669"/>
    <property type="project" value="TreeGrafter"/>
</dbReference>
<dbReference type="NCBIfam" id="TIGR00417">
    <property type="entry name" value="speE"/>
    <property type="match status" value="1"/>
</dbReference>
<evidence type="ECO:0000313" key="10">
    <source>
        <dbReference type="Proteomes" id="UP000001551"/>
    </source>
</evidence>
<feature type="binding site" evidence="4">
    <location>
        <begin position="158"/>
        <end position="161"/>
    </location>
    <ligand>
        <name>spermidine</name>
        <dbReference type="ChEBI" id="CHEBI:57834"/>
    </ligand>
</feature>
<evidence type="ECO:0000256" key="6">
    <source>
        <dbReference type="RuleBase" id="RU003836"/>
    </source>
</evidence>
<comment type="similarity">
    <text evidence="1 4 6">Belongs to the spermidine/spermine synthase family.</text>
</comment>
<keyword evidence="2 4" id="KW-0808">Transferase</keyword>
<evidence type="ECO:0000256" key="7">
    <source>
        <dbReference type="RuleBase" id="RU003837"/>
    </source>
</evidence>
<dbReference type="GO" id="GO:0004766">
    <property type="term" value="F:spermidine synthase activity"/>
    <property type="evidence" value="ECO:0007669"/>
    <property type="project" value="UniProtKB-UniRule"/>
</dbReference>
<dbReference type="EMBL" id="CP002400">
    <property type="protein sequence ID" value="ADU27147.1"/>
    <property type="molecule type" value="Genomic_DNA"/>
</dbReference>
<feature type="binding site" evidence="4">
    <location>
        <position position="32"/>
    </location>
    <ligand>
        <name>S-methyl-5'-thioadenosine</name>
        <dbReference type="ChEBI" id="CHEBI:17509"/>
    </ligand>
</feature>
<evidence type="ECO:0000256" key="2">
    <source>
        <dbReference type="ARBA" id="ARBA00022679"/>
    </source>
</evidence>
<dbReference type="GO" id="GO:0008295">
    <property type="term" value="P:spermidine biosynthetic process"/>
    <property type="evidence" value="ECO:0007669"/>
    <property type="project" value="UniProtKB-UniRule"/>
</dbReference>
<dbReference type="InterPro" id="IPR001045">
    <property type="entry name" value="Spermi_synthase"/>
</dbReference>
<comment type="subunit">
    <text evidence="4">Homodimer or homotetramer.</text>
</comment>
<dbReference type="AlphaFoldDB" id="E6U8R2"/>
<organism evidence="9 10">
    <name type="scientific">Ethanoligenens harbinense (strain DSM 18485 / JCM 12961 / CGMCC 1.5033 / YUAN-3)</name>
    <dbReference type="NCBI Taxonomy" id="663278"/>
    <lineage>
        <taxon>Bacteria</taxon>
        <taxon>Bacillati</taxon>
        <taxon>Bacillota</taxon>
        <taxon>Clostridia</taxon>
        <taxon>Eubacteriales</taxon>
        <taxon>Oscillospiraceae</taxon>
        <taxon>Ethanoligenens</taxon>
    </lineage>
</organism>
<accession>E6U8R2</accession>
<feature type="binding site" evidence="4">
    <location>
        <position position="107"/>
    </location>
    <ligand>
        <name>S-methyl-5'-thioadenosine</name>
        <dbReference type="ChEBI" id="CHEBI:17509"/>
    </ligand>
</feature>